<dbReference type="EMBL" id="CAADHB010000025">
    <property type="protein sequence ID" value="VFK78789.1"/>
    <property type="molecule type" value="Genomic_DNA"/>
</dbReference>
<gene>
    <name evidence="1" type="ORF">BECKSD772D_GA0070982_102521</name>
</gene>
<accession>A0A451BKF2</accession>
<protein>
    <submittedName>
        <fullName evidence="1">Uncharacterized protein</fullName>
    </submittedName>
</protein>
<proteinExistence type="predicted"/>
<reference evidence="1" key="1">
    <citation type="submission" date="2019-02" db="EMBL/GenBank/DDBJ databases">
        <authorList>
            <person name="Gruber-Vodicka R. H."/>
            <person name="Seah K. B. B."/>
        </authorList>
    </citation>
    <scope>NUCLEOTIDE SEQUENCE</scope>
    <source>
        <strain evidence="1">BECK_S127</strain>
    </source>
</reference>
<name>A0A451BKF2_9GAMM</name>
<organism evidence="1">
    <name type="scientific">Candidatus Kentrum sp. SD</name>
    <dbReference type="NCBI Taxonomy" id="2126332"/>
    <lineage>
        <taxon>Bacteria</taxon>
        <taxon>Pseudomonadati</taxon>
        <taxon>Pseudomonadota</taxon>
        <taxon>Gammaproteobacteria</taxon>
        <taxon>Candidatus Kentrum</taxon>
    </lineage>
</organism>
<evidence type="ECO:0000313" key="1">
    <source>
        <dbReference type="EMBL" id="VFK78789.1"/>
    </source>
</evidence>
<sequence length="83" mass="9242">MAVELPSVKDIARLEPQNRSLGGIRVDGLESRIDALESGIDAKIGPLEARMTDKMWNPWVSASPLARLRLRPMNHNPALVKDR</sequence>
<dbReference type="AlphaFoldDB" id="A0A451BKF2"/>